<proteinExistence type="predicted"/>
<feature type="compositionally biased region" description="Low complexity" evidence="1">
    <location>
        <begin position="193"/>
        <end position="208"/>
    </location>
</feature>
<comment type="caution">
    <text evidence="2">The sequence shown here is derived from an EMBL/GenBank/DDBJ whole genome shotgun (WGS) entry which is preliminary data.</text>
</comment>
<evidence type="ECO:0000313" key="2">
    <source>
        <dbReference type="EMBL" id="ORY55671.1"/>
    </source>
</evidence>
<evidence type="ECO:0000256" key="1">
    <source>
        <dbReference type="SAM" id="MobiDB-lite"/>
    </source>
</evidence>
<reference evidence="2 3" key="1">
    <citation type="submission" date="2016-07" db="EMBL/GenBank/DDBJ databases">
        <title>Pervasive Adenine N6-methylation of Active Genes in Fungi.</title>
        <authorList>
            <consortium name="DOE Joint Genome Institute"/>
            <person name="Mondo S.J."/>
            <person name="Dannebaum R.O."/>
            <person name="Kuo R.C."/>
            <person name="Labutti K."/>
            <person name="Haridas S."/>
            <person name="Kuo A."/>
            <person name="Salamov A."/>
            <person name="Ahrendt S.R."/>
            <person name="Lipzen A."/>
            <person name="Sullivan W."/>
            <person name="Andreopoulos W.B."/>
            <person name="Clum A."/>
            <person name="Lindquist E."/>
            <person name="Daum C."/>
            <person name="Ramamoorthy G.K."/>
            <person name="Gryganskyi A."/>
            <person name="Culley D."/>
            <person name="Magnuson J.K."/>
            <person name="James T.Y."/>
            <person name="O'Malley M.A."/>
            <person name="Stajich J.E."/>
            <person name="Spatafora J.W."/>
            <person name="Visel A."/>
            <person name="Grigoriev I.V."/>
        </authorList>
    </citation>
    <scope>NUCLEOTIDE SEQUENCE [LARGE SCALE GENOMIC DNA]</scope>
    <source>
        <strain evidence="2 3">CBS 129021</strain>
    </source>
</reference>
<dbReference type="RefSeq" id="XP_040709729.1">
    <property type="nucleotide sequence ID" value="XM_040861504.1"/>
</dbReference>
<sequence>MACEPIQDLYGVPLNPRYEIRRLGLEIEPWVRALGSYSLQFMSRRAVPPPDAPGYSLKGKARGCLLDFRARTAPYVHSIRSGMSYGVFDREWVPRGKPENEARDAHGNGGGAVYWGELDPEDPRLDEEGGERGRRMLIEAMDFPLVSVAYAHDALDPYPEGTFEGFFRFSPESRDFFAIFAARAARAARVGAAAAASGSSPSSSADPSAAKEEESMAYDALSVDRSIEKKRGENLSRGGTMTRPPYEGRGLMKALAHFLMKDAAAKGWKRIEMGSANEKVTTVWTNPPAPFRCEVVVDFDPRKEEVADEETGEKKRPFERAALTRSVSLIVHLREQ</sequence>
<keyword evidence="3" id="KW-1185">Reference proteome</keyword>
<dbReference type="OrthoDB" id="5169850at2759"/>
<dbReference type="Proteomes" id="UP000193689">
    <property type="component" value="Unassembled WGS sequence"/>
</dbReference>
<name>A0A1Y2D8T3_9PEZI</name>
<dbReference type="AlphaFoldDB" id="A0A1Y2D8T3"/>
<gene>
    <name evidence="2" type="ORF">BCR38DRAFT_452093</name>
</gene>
<evidence type="ECO:0000313" key="3">
    <source>
        <dbReference type="Proteomes" id="UP000193689"/>
    </source>
</evidence>
<dbReference type="GeneID" id="63777716"/>
<accession>A0A1Y2D8T3</accession>
<protein>
    <submittedName>
        <fullName evidence="2">Uncharacterized protein</fullName>
    </submittedName>
</protein>
<organism evidence="2 3">
    <name type="scientific">Pseudomassariella vexata</name>
    <dbReference type="NCBI Taxonomy" id="1141098"/>
    <lineage>
        <taxon>Eukaryota</taxon>
        <taxon>Fungi</taxon>
        <taxon>Dikarya</taxon>
        <taxon>Ascomycota</taxon>
        <taxon>Pezizomycotina</taxon>
        <taxon>Sordariomycetes</taxon>
        <taxon>Xylariomycetidae</taxon>
        <taxon>Amphisphaeriales</taxon>
        <taxon>Pseudomassariaceae</taxon>
        <taxon>Pseudomassariella</taxon>
    </lineage>
</organism>
<dbReference type="EMBL" id="MCFJ01000026">
    <property type="protein sequence ID" value="ORY55671.1"/>
    <property type="molecule type" value="Genomic_DNA"/>
</dbReference>
<dbReference type="InParanoid" id="A0A1Y2D8T3"/>
<feature type="region of interest" description="Disordered" evidence="1">
    <location>
        <begin position="193"/>
        <end position="223"/>
    </location>
</feature>
<feature type="region of interest" description="Disordered" evidence="1">
    <location>
        <begin position="98"/>
        <end position="129"/>
    </location>
</feature>